<evidence type="ECO:0000313" key="2">
    <source>
        <dbReference type="Proteomes" id="UP000297422"/>
    </source>
</evidence>
<comment type="caution">
    <text evidence="1">The sequence shown here is derived from an EMBL/GenBank/DDBJ whole genome shotgun (WGS) entry which is preliminary data.</text>
</comment>
<dbReference type="NCBIfam" id="NF047533">
    <property type="entry name" value="LBL_2463_fam"/>
    <property type="match status" value="1"/>
</dbReference>
<protein>
    <recommendedName>
        <fullName evidence="3">GNAT family N-acetyltransferase</fullName>
    </recommendedName>
</protein>
<dbReference type="EMBL" id="RQGT01000059">
    <property type="protein sequence ID" value="TGM17268.1"/>
    <property type="molecule type" value="Genomic_DNA"/>
</dbReference>
<organism evidence="1 2">
    <name type="scientific">Leptospira stimsonii</name>
    <dbReference type="NCBI Taxonomy" id="2202203"/>
    <lineage>
        <taxon>Bacteria</taxon>
        <taxon>Pseudomonadati</taxon>
        <taxon>Spirochaetota</taxon>
        <taxon>Spirochaetia</taxon>
        <taxon>Leptospirales</taxon>
        <taxon>Leptospiraceae</taxon>
        <taxon>Leptospira</taxon>
    </lineage>
</organism>
<dbReference type="Proteomes" id="UP000297422">
    <property type="component" value="Unassembled WGS sequence"/>
</dbReference>
<reference evidence="2" key="1">
    <citation type="journal article" date="2019" name="PLoS Negl. Trop. Dis.">
        <title>Revisiting the worldwide diversity of Leptospira species in the environment.</title>
        <authorList>
            <person name="Vincent A.T."/>
            <person name="Schiettekatte O."/>
            <person name="Bourhy P."/>
            <person name="Veyrier F.J."/>
            <person name="Picardeau M."/>
        </authorList>
    </citation>
    <scope>NUCLEOTIDE SEQUENCE [LARGE SCALE GENOMIC DNA]</scope>
    <source>
        <strain evidence="2">201702407</strain>
    </source>
</reference>
<accession>A0ABY2N5F8</accession>
<name>A0ABY2N5F8_9LEPT</name>
<sequence>MIFGTEHPAELKRVKSFVTKIYREAGYSDSEWKNINYDPWSTWFYVDDFGEILAAMRIIEKKPNNFIPLEVACIYDEKTYKKKGIPKRRYAVIEKNVADWNAVAFQLSQLGWRTVKILFRTVAKYCAEKGYRKVYGMYNPTLKGIEKLYLKEGSVLSKKYPGPVFFPGFNLLNEQSTFQVIELGKETLQKIASKL</sequence>
<gene>
    <name evidence="1" type="ORF">EHQ90_07760</name>
</gene>
<evidence type="ECO:0000313" key="1">
    <source>
        <dbReference type="EMBL" id="TGM17268.1"/>
    </source>
</evidence>
<proteinExistence type="predicted"/>
<keyword evidence="2" id="KW-1185">Reference proteome</keyword>
<evidence type="ECO:0008006" key="3">
    <source>
        <dbReference type="Google" id="ProtNLM"/>
    </source>
</evidence>